<keyword evidence="2" id="KW-1015">Disulfide bond</keyword>
<keyword evidence="1" id="KW-0732">Signal</keyword>
<dbReference type="PANTHER" id="PTHR46967:SF1">
    <property type="entry name" value="KERATIN-ASSOCIATED PROTEIN 16-1-LIKE"/>
    <property type="match status" value="1"/>
</dbReference>
<feature type="transmembrane region" description="Helical" evidence="3">
    <location>
        <begin position="1345"/>
        <end position="1369"/>
    </location>
</feature>
<reference evidence="5 6" key="1">
    <citation type="submission" date="2024-02" db="EMBL/GenBank/DDBJ databases">
        <authorList>
            <person name="Chen Y."/>
            <person name="Shah S."/>
            <person name="Dougan E. K."/>
            <person name="Thang M."/>
            <person name="Chan C."/>
        </authorList>
    </citation>
    <scope>NUCLEOTIDE SEQUENCE [LARGE SCALE GENOMIC DNA]</scope>
</reference>
<feature type="disulfide bond" evidence="2">
    <location>
        <begin position="943"/>
        <end position="952"/>
    </location>
</feature>
<dbReference type="PROSITE" id="PS50026">
    <property type="entry name" value="EGF_3"/>
    <property type="match status" value="1"/>
</dbReference>
<accession>A0ABP0I139</accession>
<dbReference type="InterPro" id="IPR013517">
    <property type="entry name" value="FG-GAP"/>
</dbReference>
<dbReference type="InterPro" id="IPR001214">
    <property type="entry name" value="SET_dom"/>
</dbReference>
<dbReference type="SMART" id="SM01411">
    <property type="entry name" value="Ephrin_rec_like"/>
    <property type="match status" value="3"/>
</dbReference>
<protein>
    <recommendedName>
        <fullName evidence="4">EGF-like domain-containing protein</fullName>
    </recommendedName>
</protein>
<evidence type="ECO:0000259" key="4">
    <source>
        <dbReference type="PROSITE" id="PS50026"/>
    </source>
</evidence>
<dbReference type="Proteomes" id="UP001642484">
    <property type="component" value="Unassembled WGS sequence"/>
</dbReference>
<dbReference type="InterPro" id="IPR009030">
    <property type="entry name" value="Growth_fac_rcpt_cys_sf"/>
</dbReference>
<dbReference type="InterPro" id="IPR028994">
    <property type="entry name" value="Integrin_alpha_N"/>
</dbReference>
<proteinExistence type="predicted"/>
<evidence type="ECO:0000256" key="2">
    <source>
        <dbReference type="PROSITE-ProRule" id="PRU00076"/>
    </source>
</evidence>
<evidence type="ECO:0000256" key="1">
    <source>
        <dbReference type="ARBA" id="ARBA00022729"/>
    </source>
</evidence>
<feature type="domain" description="EGF-like" evidence="4">
    <location>
        <begin position="918"/>
        <end position="953"/>
    </location>
</feature>
<dbReference type="Gene3D" id="1.25.40.10">
    <property type="entry name" value="Tetratricopeptide repeat domain"/>
    <property type="match status" value="1"/>
</dbReference>
<feature type="transmembrane region" description="Helical" evidence="3">
    <location>
        <begin position="1203"/>
        <end position="1226"/>
    </location>
</feature>
<comment type="caution">
    <text evidence="2">Lacks conserved residue(s) required for the propagation of feature annotation.</text>
</comment>
<dbReference type="Gene3D" id="2.170.270.10">
    <property type="entry name" value="SET domain"/>
    <property type="match status" value="1"/>
</dbReference>
<keyword evidence="6" id="KW-1185">Reference proteome</keyword>
<dbReference type="PANTHER" id="PTHR46967">
    <property type="entry name" value="INSULIN-LIKE GROWTH FACTOR BINDING PROTEIN,N-TERMINAL"/>
    <property type="match status" value="1"/>
</dbReference>
<keyword evidence="3" id="KW-0812">Transmembrane</keyword>
<keyword evidence="3" id="KW-1133">Transmembrane helix</keyword>
<gene>
    <name evidence="5" type="ORF">CCMP2556_LOCUS3936</name>
</gene>
<feature type="transmembrane region" description="Helical" evidence="3">
    <location>
        <begin position="1319"/>
        <end position="1339"/>
    </location>
</feature>
<dbReference type="SUPFAM" id="SSF57184">
    <property type="entry name" value="Growth factor receptor domain"/>
    <property type="match status" value="1"/>
</dbReference>
<evidence type="ECO:0000313" key="5">
    <source>
        <dbReference type="EMBL" id="CAK8995178.1"/>
    </source>
</evidence>
<keyword evidence="2" id="KW-0245">EGF-like domain</keyword>
<evidence type="ECO:0000313" key="6">
    <source>
        <dbReference type="Proteomes" id="UP001642484"/>
    </source>
</evidence>
<sequence>MVLEIGVVCVNFVSMLWERIVDCDLAAASFLANKELQQLQLVAEITASALPGDGRSDRSAASALQSALQRFGNNNFAITDDLFLALGAGCFPIGAALNHCCRPNCLLAYEVIQGQLPLQVVRVLEPVAAGEELTHSYVDLALPRWQRQAQLKEAYGFECRCQGCQGDLPEIERLSCCDAQGQGALLAGGCACPVAASPRADVADAALRRAEQLRLQAAAEEDPVVELQLLEEVCQLREAWLHPRHLEVCAAHAAAHTAAMAAFDWAAAERHCAKLVEQYQAVYPAWHPITGLQMFTLAELKEQLGQLDEARSCYEGAERILTLTHGEGCVAFGVGRWDFGFGDFSGLVDFADWDTDGYIDVLEARGHGMRHEIVWFQQHAGRPRDTRHPRDSRRPIFSKKVSLMNWTAQIDGFTVADWNKDGFNDLLICSEHAVLFMMNGEDGLLSSGEIARNISSCKFVKAIDFDLDGDLDLIVDHKYFERISDVQVEERQGAANPLQIVENGQLWAVEDWDNDGDLDLLVERLVGDGQGYAFIYLEQLSDGSFREPRENPFHGLSSIESRYIGLTRNHLADLNGDGSLDLWQMGSFSDCNYVYELAHVRDEVLVEHTVSENPTHPFVDLDMLGDEVHLVDWNQDGLMDLILSRAHCNGVDAWDLVAFSLRRGQACYAHRNAPAIRYFQGQDDGSLKETFGVFDHIDPEPYNKDVWTPEPGGKYRISLADWDQDGDLDLILISGSNISFYQNQEGHLTWTDSALSHVPGMEVRFTDEDNAVTYLPELKGVSSQPIALDWDGDALTDLILAPEGRVFRRTRHDALEELSREENPFRTLPPTTATDLQWRLVDCDGDGDLDLIRLNRSQRLEACERKGDSFNCSSRFKCLEWEQGRPQIYSFDLWMEGNGHLSLLGTPVSPQRRAKFWSQGFCLPSQQCNGKGQCRNLQGICQCIRGHDLDDCSGCQVGFASDGDGCQACAADDRGETCSGRGICRDDRFARHQLNISNSTRLLARGDGSCLCNEETFGGMDVTGKVNCASGRCPDGFEEVRTAEVASAHCQACAAGSSSVDGAPCSPCLPGSAAGIGRATCESCAAGHFSATVGNSECLVCHAGSYAAAGSNMCGQCPPGTYSTIGASNCTWCPNGWVAEGASPTCEPCLAGTYAHEGRFCRNCPSNTISTSGRSECEPCVGFFLVAYADTQRLTCQASMLNLFFAVATCLCLTVTLLLALWLCFYQLHIEDLSLQGDGLVVTTSRPHRILHWSSEASITLRNTGSPPLECLQTRGSFRAQALSGRDLKLIHPESVGTWDTSIGYLHVHIPAALLRTGFLRIPSVLWLILLLAAVVLLARQLLLHMLLVVIAVAVLSSLALYLLFYWMGSRTPLVSRRRRFREELVKLRGTVLSRCPSGPERAVTIGQLGWLCEFFLSFIKDRSMYYICSNLVTPLTEDCKLSYAELVGPKRVHWFVSHYWGTPFQEFVAAVRHHAKSDGAVEWQSTAYWVCTFSNNQWQVEAELGHGLWQESSFYKSLRSDTCQGTVMVLDEQAQPLRRAWCLFEILQTQLRSADRGSSFQGLLLCTSSGVLRNGQGGIEIAMKVANCLASLDLKDAKASDAKDEAMIRSLVEHMPGGFHATNSFVRRSIRDCLLVTHKNFEVDFGRLLTILNSSLLAEDDAQGHLPTLLPKPIAHAAPEGKKDHSSGSTN</sequence>
<evidence type="ECO:0000256" key="3">
    <source>
        <dbReference type="SAM" id="Phobius"/>
    </source>
</evidence>
<organism evidence="5 6">
    <name type="scientific">Durusdinium trenchii</name>
    <dbReference type="NCBI Taxonomy" id="1381693"/>
    <lineage>
        <taxon>Eukaryota</taxon>
        <taxon>Sar</taxon>
        <taxon>Alveolata</taxon>
        <taxon>Dinophyceae</taxon>
        <taxon>Suessiales</taxon>
        <taxon>Symbiodiniaceae</taxon>
        <taxon>Durusdinium</taxon>
    </lineage>
</organism>
<keyword evidence="3" id="KW-0472">Membrane</keyword>
<dbReference type="SUPFAM" id="SSF69318">
    <property type="entry name" value="Integrin alpha N-terminal domain"/>
    <property type="match status" value="1"/>
</dbReference>
<dbReference type="InterPro" id="IPR046341">
    <property type="entry name" value="SET_dom_sf"/>
</dbReference>
<name>A0ABP0I139_9DINO</name>
<dbReference type="InterPro" id="IPR011990">
    <property type="entry name" value="TPR-like_helical_dom_sf"/>
</dbReference>
<comment type="caution">
    <text evidence="5">The sequence shown here is derived from an EMBL/GenBank/DDBJ whole genome shotgun (WGS) entry which is preliminary data.</text>
</comment>
<dbReference type="InterPro" id="IPR000742">
    <property type="entry name" value="EGF"/>
</dbReference>
<dbReference type="Pfam" id="PF13517">
    <property type="entry name" value="FG-GAP_3"/>
    <property type="match status" value="1"/>
</dbReference>
<dbReference type="Gene3D" id="2.10.50.10">
    <property type="entry name" value="Tumor Necrosis Factor Receptor, subunit A, domain 2"/>
    <property type="match status" value="1"/>
</dbReference>
<dbReference type="SUPFAM" id="SSF82199">
    <property type="entry name" value="SET domain"/>
    <property type="match status" value="1"/>
</dbReference>
<dbReference type="Pfam" id="PF00856">
    <property type="entry name" value="SET"/>
    <property type="match status" value="1"/>
</dbReference>
<dbReference type="EMBL" id="CAXAMN010001559">
    <property type="protein sequence ID" value="CAK8995178.1"/>
    <property type="molecule type" value="Genomic_DNA"/>
</dbReference>